<proteinExistence type="predicted"/>
<dbReference type="Proteomes" id="UP000326334">
    <property type="component" value="Chromosome"/>
</dbReference>
<protein>
    <submittedName>
        <fullName evidence="1">Uncharacterized protein</fullName>
    </submittedName>
</protein>
<keyword evidence="2" id="KW-1185">Reference proteome</keyword>
<accession>A0ABX6C9C1</accession>
<name>A0ABX6C9C1_9LACO</name>
<dbReference type="RefSeq" id="WP_057908890.1">
    <property type="nucleotide sequence ID" value="NZ_CP045007.1"/>
</dbReference>
<dbReference type="EMBL" id="CP045007">
    <property type="protein sequence ID" value="QFP80209.1"/>
    <property type="molecule type" value="Genomic_DNA"/>
</dbReference>
<evidence type="ECO:0000313" key="2">
    <source>
        <dbReference type="Proteomes" id="UP000326334"/>
    </source>
</evidence>
<organism evidence="1 2">
    <name type="scientific">Latilactobacillus graminis</name>
    <dbReference type="NCBI Taxonomy" id="60519"/>
    <lineage>
        <taxon>Bacteria</taxon>
        <taxon>Bacillati</taxon>
        <taxon>Bacillota</taxon>
        <taxon>Bacilli</taxon>
        <taxon>Lactobacillales</taxon>
        <taxon>Lactobacillaceae</taxon>
        <taxon>Latilactobacillus</taxon>
    </lineage>
</organism>
<gene>
    <name evidence="1" type="ORF">LG542_08280</name>
</gene>
<sequence length="92" mass="10354">MSTAKQFNTIDNWVYKVDKVKSQPPLRPGKTFYESSKEKTGQKFQVLKTIDTNDPKNSHGYDANGFQGMVVAPVNKEGEVDYSHSTSVRLGR</sequence>
<reference evidence="1 2" key="1">
    <citation type="submission" date="2019-10" db="EMBL/GenBank/DDBJ databases">
        <title>Genome sequencing of Lactobacillus graminis.</title>
        <authorList>
            <person name="Kim K."/>
        </authorList>
    </citation>
    <scope>NUCLEOTIDE SEQUENCE [LARGE SCALE GENOMIC DNA]</scope>
    <source>
        <strain evidence="1 2">LG542</strain>
    </source>
</reference>
<evidence type="ECO:0000313" key="1">
    <source>
        <dbReference type="EMBL" id="QFP80209.1"/>
    </source>
</evidence>